<evidence type="ECO:0000313" key="4">
    <source>
        <dbReference type="Proteomes" id="UP001139035"/>
    </source>
</evidence>
<accession>A0A9X1NZF0</accession>
<dbReference type="InterPro" id="IPR036735">
    <property type="entry name" value="NGN_dom_sf"/>
</dbReference>
<evidence type="ECO:0000313" key="3">
    <source>
        <dbReference type="EMBL" id="MCE7028462.1"/>
    </source>
</evidence>
<evidence type="ECO:0000256" key="1">
    <source>
        <dbReference type="ARBA" id="ARBA00023163"/>
    </source>
</evidence>
<dbReference type="SUPFAM" id="SSF82679">
    <property type="entry name" value="N-utilization substance G protein NusG, N-terminal domain"/>
    <property type="match status" value="1"/>
</dbReference>
<keyword evidence="1" id="KW-0804">Transcription</keyword>
<name>A0A9X1NZF0_9HYPH</name>
<organism evidence="3 4">
    <name type="scientific">Jiella avicenniae</name>
    <dbReference type="NCBI Taxonomy" id="2907202"/>
    <lineage>
        <taxon>Bacteria</taxon>
        <taxon>Pseudomonadati</taxon>
        <taxon>Pseudomonadota</taxon>
        <taxon>Alphaproteobacteria</taxon>
        <taxon>Hyphomicrobiales</taxon>
        <taxon>Aurantimonadaceae</taxon>
        <taxon>Jiella</taxon>
    </lineage>
</organism>
<dbReference type="Proteomes" id="UP001139035">
    <property type="component" value="Unassembled WGS sequence"/>
</dbReference>
<dbReference type="EMBL" id="JAJUWU010000009">
    <property type="protein sequence ID" value="MCE7028462.1"/>
    <property type="molecule type" value="Genomic_DNA"/>
</dbReference>
<feature type="domain" description="NusG-like N-terminal" evidence="2">
    <location>
        <begin position="11"/>
        <end position="103"/>
    </location>
</feature>
<dbReference type="Gene3D" id="3.30.70.940">
    <property type="entry name" value="NusG, N-terminal domain"/>
    <property type="match status" value="1"/>
</dbReference>
<dbReference type="GO" id="GO:0006354">
    <property type="term" value="P:DNA-templated transcription elongation"/>
    <property type="evidence" value="ECO:0007669"/>
    <property type="project" value="InterPro"/>
</dbReference>
<gene>
    <name evidence="3" type="ORF">LZD57_10720</name>
</gene>
<dbReference type="RefSeq" id="WP_233719620.1">
    <property type="nucleotide sequence ID" value="NZ_JAJUWU010000009.1"/>
</dbReference>
<dbReference type="AlphaFoldDB" id="A0A9X1NZF0"/>
<sequence length="179" mass="19977">MTSTADHRPASWYVVRTNPRCEARAKASLEAEGFVTYLPTMRYEFRHKRTKMWVERTRSLFTGYLFLGMPGIRHWGVVRQCDGVAKVLEIGGNPVPIGANLVDGVRRDQEAGRFDVMRRSSVKRMFTAGQRALIAAGPMAGLEVVVEAHRNSREVKVIADFISATGDVIVNVDNLRDAA</sequence>
<comment type="caution">
    <text evidence="3">The sequence shown here is derived from an EMBL/GenBank/DDBJ whole genome shotgun (WGS) entry which is preliminary data.</text>
</comment>
<protein>
    <recommendedName>
        <fullName evidence="2">NusG-like N-terminal domain-containing protein</fullName>
    </recommendedName>
</protein>
<evidence type="ECO:0000259" key="2">
    <source>
        <dbReference type="Pfam" id="PF02357"/>
    </source>
</evidence>
<dbReference type="InterPro" id="IPR006645">
    <property type="entry name" value="NGN-like_dom"/>
</dbReference>
<keyword evidence="4" id="KW-1185">Reference proteome</keyword>
<reference evidence="3" key="1">
    <citation type="submission" date="2022-01" db="EMBL/GenBank/DDBJ databases">
        <title>Jiella avicenniae sp. nov., a novel endophytic bacterium isolated from bark of Avicennia marina.</title>
        <authorList>
            <person name="Tuo L."/>
        </authorList>
    </citation>
    <scope>NUCLEOTIDE SEQUENCE</scope>
    <source>
        <strain evidence="3">CBK1P-4</strain>
    </source>
</reference>
<dbReference type="Pfam" id="PF02357">
    <property type="entry name" value="NusG"/>
    <property type="match status" value="1"/>
</dbReference>
<proteinExistence type="predicted"/>